<dbReference type="PROSITE" id="PS00018">
    <property type="entry name" value="EF_HAND_1"/>
    <property type="match status" value="1"/>
</dbReference>
<dbReference type="InterPro" id="IPR011992">
    <property type="entry name" value="EF-hand-dom_pair"/>
</dbReference>
<sequence length="113" mass="12947">PKEFAAMWHGLQAWRSIFERFDRDRSGKIDTMELREALLSLGYSVSPPVLQLLLTKYDRTGQGRGIDYDSFIECSVIVKGLTEKFKEKDKKFTGSATLTYDDFMLTVLPFIVA</sequence>
<evidence type="ECO:0000313" key="3">
    <source>
        <dbReference type="EMBL" id="KAH9298993.1"/>
    </source>
</evidence>
<protein>
    <recommendedName>
        <fullName evidence="2">EF-hand domain-containing protein</fullName>
    </recommendedName>
</protein>
<dbReference type="Pfam" id="PF13405">
    <property type="entry name" value="EF-hand_6"/>
    <property type="match status" value="1"/>
</dbReference>
<dbReference type="PANTHER" id="PTHR46824">
    <property type="entry name" value="CALCIUM-BINDING PROTEIN CML48-RELATED"/>
    <property type="match status" value="1"/>
</dbReference>
<dbReference type="Gene3D" id="1.10.238.10">
    <property type="entry name" value="EF-hand"/>
    <property type="match status" value="1"/>
</dbReference>
<evidence type="ECO:0000259" key="2">
    <source>
        <dbReference type="PROSITE" id="PS50222"/>
    </source>
</evidence>
<proteinExistence type="predicted"/>
<dbReference type="EMBL" id="JAHRHJ020000010">
    <property type="protein sequence ID" value="KAH9298993.1"/>
    <property type="molecule type" value="Genomic_DNA"/>
</dbReference>
<dbReference type="OMA" id="YITSWQN"/>
<dbReference type="Proteomes" id="UP000824469">
    <property type="component" value="Unassembled WGS sequence"/>
</dbReference>
<reference evidence="3 4" key="1">
    <citation type="journal article" date="2021" name="Nat. Plants">
        <title>The Taxus genome provides insights into paclitaxel biosynthesis.</title>
        <authorList>
            <person name="Xiong X."/>
            <person name="Gou J."/>
            <person name="Liao Q."/>
            <person name="Li Y."/>
            <person name="Zhou Q."/>
            <person name="Bi G."/>
            <person name="Li C."/>
            <person name="Du R."/>
            <person name="Wang X."/>
            <person name="Sun T."/>
            <person name="Guo L."/>
            <person name="Liang H."/>
            <person name="Lu P."/>
            <person name="Wu Y."/>
            <person name="Zhang Z."/>
            <person name="Ro D.K."/>
            <person name="Shang Y."/>
            <person name="Huang S."/>
            <person name="Yan J."/>
        </authorList>
    </citation>
    <scope>NUCLEOTIDE SEQUENCE [LARGE SCALE GENOMIC DNA]</scope>
    <source>
        <strain evidence="3">Ta-2019</strain>
    </source>
</reference>
<evidence type="ECO:0000313" key="4">
    <source>
        <dbReference type="Proteomes" id="UP000824469"/>
    </source>
</evidence>
<dbReference type="SUPFAM" id="SSF47473">
    <property type="entry name" value="EF-hand"/>
    <property type="match status" value="1"/>
</dbReference>
<dbReference type="PROSITE" id="PS50222">
    <property type="entry name" value="EF_HAND_2"/>
    <property type="match status" value="1"/>
</dbReference>
<comment type="caution">
    <text evidence="3">The sequence shown here is derived from an EMBL/GenBank/DDBJ whole genome shotgun (WGS) entry which is preliminary data.</text>
</comment>
<dbReference type="PANTHER" id="PTHR46824:SF2">
    <property type="entry name" value="CALCIUM-BINDING PROTEIN CML48-RELATED"/>
    <property type="match status" value="1"/>
</dbReference>
<dbReference type="InterPro" id="IPR044590">
    <property type="entry name" value="CML48/49/50"/>
</dbReference>
<gene>
    <name evidence="3" type="ORF">KI387_030675</name>
</gene>
<accession>A0AA38CHP7</accession>
<name>A0AA38CHP7_TAXCH</name>
<keyword evidence="1" id="KW-0106">Calcium</keyword>
<dbReference type="InterPro" id="IPR018247">
    <property type="entry name" value="EF_Hand_1_Ca_BS"/>
</dbReference>
<organism evidence="3 4">
    <name type="scientific">Taxus chinensis</name>
    <name type="common">Chinese yew</name>
    <name type="synonym">Taxus wallichiana var. chinensis</name>
    <dbReference type="NCBI Taxonomy" id="29808"/>
    <lineage>
        <taxon>Eukaryota</taxon>
        <taxon>Viridiplantae</taxon>
        <taxon>Streptophyta</taxon>
        <taxon>Embryophyta</taxon>
        <taxon>Tracheophyta</taxon>
        <taxon>Spermatophyta</taxon>
        <taxon>Pinopsida</taxon>
        <taxon>Pinidae</taxon>
        <taxon>Conifers II</taxon>
        <taxon>Cupressales</taxon>
        <taxon>Taxaceae</taxon>
        <taxon>Taxus</taxon>
    </lineage>
</organism>
<dbReference type="SMART" id="SM00054">
    <property type="entry name" value="EFh"/>
    <property type="match status" value="1"/>
</dbReference>
<dbReference type="InterPro" id="IPR002048">
    <property type="entry name" value="EF_hand_dom"/>
</dbReference>
<evidence type="ECO:0000256" key="1">
    <source>
        <dbReference type="ARBA" id="ARBA00022837"/>
    </source>
</evidence>
<dbReference type="AlphaFoldDB" id="A0AA38CHP7"/>
<keyword evidence="4" id="KW-1185">Reference proteome</keyword>
<dbReference type="GO" id="GO:0005509">
    <property type="term" value="F:calcium ion binding"/>
    <property type="evidence" value="ECO:0007669"/>
    <property type="project" value="InterPro"/>
</dbReference>
<feature type="non-terminal residue" evidence="3">
    <location>
        <position position="1"/>
    </location>
</feature>
<feature type="domain" description="EF-hand" evidence="2">
    <location>
        <begin position="9"/>
        <end position="44"/>
    </location>
</feature>